<feature type="region of interest" description="Disordered" evidence="6">
    <location>
        <begin position="502"/>
        <end position="549"/>
    </location>
</feature>
<comment type="subcellular location">
    <subcellularLocation>
        <location evidence="1">Membrane</location>
        <topology evidence="1">Multi-pass membrane protein</topology>
    </subcellularLocation>
</comment>
<comment type="caution">
    <text evidence="9">The sequence shown here is derived from an EMBL/GenBank/DDBJ whole genome shotgun (WGS) entry which is preliminary data.</text>
</comment>
<dbReference type="PANTHER" id="PTHR31218">
    <property type="entry name" value="WAT1-RELATED PROTEIN"/>
    <property type="match status" value="1"/>
</dbReference>
<name>A0A438BXX4_VITVI</name>
<feature type="transmembrane region" description="Helical" evidence="7">
    <location>
        <begin position="408"/>
        <end position="427"/>
    </location>
</feature>
<keyword evidence="3 7" id="KW-0812">Transmembrane</keyword>
<keyword evidence="5 7" id="KW-0472">Membrane</keyword>
<evidence type="ECO:0000256" key="7">
    <source>
        <dbReference type="SAM" id="Phobius"/>
    </source>
</evidence>
<evidence type="ECO:0000256" key="2">
    <source>
        <dbReference type="ARBA" id="ARBA00007635"/>
    </source>
</evidence>
<gene>
    <name evidence="9" type="primary">VvCHDh000608_2</name>
    <name evidence="9" type="ORF">CK203_073068</name>
</gene>
<reference evidence="9 10" key="1">
    <citation type="journal article" date="2018" name="PLoS Genet.">
        <title>Population sequencing reveals clonal diversity and ancestral inbreeding in the grapevine cultivar Chardonnay.</title>
        <authorList>
            <person name="Roach M.J."/>
            <person name="Johnson D.L."/>
            <person name="Bohlmann J."/>
            <person name="van Vuuren H.J."/>
            <person name="Jones S.J."/>
            <person name="Pretorius I.S."/>
            <person name="Schmidt S.A."/>
            <person name="Borneman A.R."/>
        </authorList>
    </citation>
    <scope>NUCLEOTIDE SEQUENCE [LARGE SCALE GENOMIC DNA]</scope>
    <source>
        <strain evidence="10">cv. Chardonnay</strain>
        <tissue evidence="9">Leaf</tissue>
    </source>
</reference>
<sequence>MPGPSVFSHRWWSLVRHVEHLYISPPTSPEKRTKERDEKLKMKDDHWFLPLGTASEIPTLTTPRGPCSSPLYAWSYFISQYAHLVPGAPLSHILELSSLQWHFSHMKFIYLVPMVWNPCFHGLEECNDTLNEFVVLRVWIRLQLYCSGEWDICIASECRVEEWSEVEPTGAMGHHPHHHIELAHPWHQHCTNLDSVSTAILGTEFGYAGMNIITKVSLNRGMSHYVLVVYRHAFATAVIAPFALVLERPVIDQNFYYAGLKFTSPTFSCAMSNMLPAMTFVMAVLCRMEKLDMKKFRCQAKVVGTVVTVAGAMLMTLYKGPIVEMVWSKYVHPHNTNAAENSGSSDKDWLKGSILLIIATFAWASFFILQAITMRRYQAHLSLTSIVCFLGTLQSIAVTFVMEHRPSVWTIGWDMNLLAAAYAHCILCPRIGHAERGPVFVTAFSPLMMIIVAIMGSFILAEKIFLGGVIGAVLIVAGLYSVLWGKYKEFKEKEAETIPEAIKGAGENGGMKTVMEETEEDNDIEMQKSQANKLSTPAVAVQSVEAPKA</sequence>
<evidence type="ECO:0000256" key="6">
    <source>
        <dbReference type="SAM" id="MobiDB-lite"/>
    </source>
</evidence>
<keyword evidence="4 7" id="KW-1133">Transmembrane helix</keyword>
<protein>
    <submittedName>
        <fullName evidence="9">WAT1-related protein</fullName>
    </submittedName>
</protein>
<feature type="transmembrane region" description="Helical" evidence="7">
    <location>
        <begin position="225"/>
        <end position="245"/>
    </location>
</feature>
<dbReference type="InterPro" id="IPR030184">
    <property type="entry name" value="WAT1-related"/>
</dbReference>
<dbReference type="InterPro" id="IPR037185">
    <property type="entry name" value="EmrE-like"/>
</dbReference>
<evidence type="ECO:0000313" key="9">
    <source>
        <dbReference type="EMBL" id="RVW15866.1"/>
    </source>
</evidence>
<proteinExistence type="inferred from homology"/>
<feature type="transmembrane region" description="Helical" evidence="7">
    <location>
        <begin position="439"/>
        <end position="458"/>
    </location>
</feature>
<evidence type="ECO:0000256" key="1">
    <source>
        <dbReference type="ARBA" id="ARBA00004141"/>
    </source>
</evidence>
<dbReference type="GO" id="GO:0016020">
    <property type="term" value="C:membrane"/>
    <property type="evidence" value="ECO:0007669"/>
    <property type="project" value="UniProtKB-SubCell"/>
</dbReference>
<feature type="transmembrane region" description="Helical" evidence="7">
    <location>
        <begin position="265"/>
        <end position="286"/>
    </location>
</feature>
<dbReference type="SUPFAM" id="SSF103481">
    <property type="entry name" value="Multidrug resistance efflux transporter EmrE"/>
    <property type="match status" value="1"/>
</dbReference>
<feature type="transmembrane region" description="Helical" evidence="7">
    <location>
        <begin position="349"/>
        <end position="369"/>
    </location>
</feature>
<evidence type="ECO:0000313" key="10">
    <source>
        <dbReference type="Proteomes" id="UP000288805"/>
    </source>
</evidence>
<comment type="similarity">
    <text evidence="2">Belongs to the drug/metabolite transporter (DMT) superfamily. Plant drug/metabolite exporter (P-DME) (TC 2.A.7.4) family.</text>
</comment>
<dbReference type="Pfam" id="PF00892">
    <property type="entry name" value="EamA"/>
    <property type="match status" value="1"/>
</dbReference>
<evidence type="ECO:0000256" key="5">
    <source>
        <dbReference type="ARBA" id="ARBA00023136"/>
    </source>
</evidence>
<feature type="domain" description="EamA" evidence="8">
    <location>
        <begin position="351"/>
        <end position="483"/>
    </location>
</feature>
<accession>A0A438BXX4</accession>
<dbReference type="Proteomes" id="UP000288805">
    <property type="component" value="Unassembled WGS sequence"/>
</dbReference>
<organism evidence="9 10">
    <name type="scientific">Vitis vinifera</name>
    <name type="common">Grape</name>
    <dbReference type="NCBI Taxonomy" id="29760"/>
    <lineage>
        <taxon>Eukaryota</taxon>
        <taxon>Viridiplantae</taxon>
        <taxon>Streptophyta</taxon>
        <taxon>Embryophyta</taxon>
        <taxon>Tracheophyta</taxon>
        <taxon>Spermatophyta</taxon>
        <taxon>Magnoliopsida</taxon>
        <taxon>eudicotyledons</taxon>
        <taxon>Gunneridae</taxon>
        <taxon>Pentapetalae</taxon>
        <taxon>rosids</taxon>
        <taxon>Vitales</taxon>
        <taxon>Vitaceae</taxon>
        <taxon>Viteae</taxon>
        <taxon>Vitis</taxon>
    </lineage>
</organism>
<evidence type="ECO:0000256" key="3">
    <source>
        <dbReference type="ARBA" id="ARBA00022692"/>
    </source>
</evidence>
<evidence type="ECO:0000256" key="4">
    <source>
        <dbReference type="ARBA" id="ARBA00022989"/>
    </source>
</evidence>
<dbReference type="AlphaFoldDB" id="A0A438BXX4"/>
<dbReference type="InterPro" id="IPR000620">
    <property type="entry name" value="EamA_dom"/>
</dbReference>
<feature type="transmembrane region" description="Helical" evidence="7">
    <location>
        <begin position="298"/>
        <end position="318"/>
    </location>
</feature>
<dbReference type="EMBL" id="QGNW01002594">
    <property type="protein sequence ID" value="RVW15866.1"/>
    <property type="molecule type" value="Genomic_DNA"/>
</dbReference>
<dbReference type="GO" id="GO:0022857">
    <property type="term" value="F:transmembrane transporter activity"/>
    <property type="evidence" value="ECO:0007669"/>
    <property type="project" value="InterPro"/>
</dbReference>
<feature type="transmembrane region" description="Helical" evidence="7">
    <location>
        <begin position="381"/>
        <end position="402"/>
    </location>
</feature>
<feature type="transmembrane region" description="Helical" evidence="7">
    <location>
        <begin position="464"/>
        <end position="483"/>
    </location>
</feature>
<evidence type="ECO:0000259" key="8">
    <source>
        <dbReference type="Pfam" id="PF00892"/>
    </source>
</evidence>